<sequence>MIILLIFLKTEILACALCALMTPTAHILLNFNVSQDTLEDIEVSWIFSKNFTDLTLESYDFNSNSKLDKNELDDVNFAMLNYISNKNFLMNFEWYDKNGTANTIKGNFSDVKMVMENGKIVFKFRQKVGIKIQNNRVLKTTAGDKNGFFNFTFLNSGHKKIDDNFYIEFNSNLNANFALFITDQIEHKTQKSLDEPVKQNGSENTKKPNFINQSAINSLEKLKAIFIKSAENLDIKILISVISISFLYGFFHAAGPGHAKILTTSYFLANGGNYMKSFLFSLKIGFFHVAGAFFVVVTTLFFVDLISGSISPNAIKITTQISAVMIILIAIFMFFKKIKERANTHTKECKCAICSTIKEPESLIFSNSKFKISNNINHNDLKFKNIKFNSKNKEEWFIALASAIIPCPGTILAFLLAFNVGSYLTAFISALFMGLGMSFVIFLAAIFGAGVNKITNLKFKKLTIYIEFLGLAFMLIIGILMFLIADNLKI</sequence>
<keyword evidence="3" id="KW-0171">Cobalt transport</keyword>
<evidence type="ECO:0000256" key="2">
    <source>
        <dbReference type="ARBA" id="ARBA00004651"/>
    </source>
</evidence>
<evidence type="ECO:0000256" key="6">
    <source>
        <dbReference type="ARBA" id="ARBA00022596"/>
    </source>
</evidence>
<evidence type="ECO:0000256" key="1">
    <source>
        <dbReference type="ARBA" id="ARBA00002510"/>
    </source>
</evidence>
<organism evidence="15 16">
    <name type="scientific">Campylobacter hominis (strain ATCC BAA-381 / DSM 21671 / CCUG 45161 / LMG 19568 / NCTC 13146 / CH001A)</name>
    <dbReference type="NCBI Taxonomy" id="360107"/>
    <lineage>
        <taxon>Bacteria</taxon>
        <taxon>Pseudomonadati</taxon>
        <taxon>Campylobacterota</taxon>
        <taxon>Epsilonproteobacteria</taxon>
        <taxon>Campylobacterales</taxon>
        <taxon>Campylobacteraceae</taxon>
        <taxon>Campylobacter</taxon>
    </lineage>
</organism>
<evidence type="ECO:0000256" key="13">
    <source>
        <dbReference type="RuleBase" id="RU362101"/>
    </source>
</evidence>
<keyword evidence="6" id="KW-0533">Nickel</keyword>
<dbReference type="InterPro" id="IPR051224">
    <property type="entry name" value="NiCoT_RcnA"/>
</dbReference>
<evidence type="ECO:0000256" key="10">
    <source>
        <dbReference type="ARBA" id="ARBA00023112"/>
    </source>
</evidence>
<evidence type="ECO:0000256" key="9">
    <source>
        <dbReference type="ARBA" id="ARBA00023065"/>
    </source>
</evidence>
<keyword evidence="10" id="KW-0921">Nickel transport</keyword>
<dbReference type="PANTHER" id="PTHR40659">
    <property type="entry name" value="NICKEL/COBALT EFFLUX SYSTEM RCNA"/>
    <property type="match status" value="1"/>
</dbReference>
<comment type="subcellular location">
    <subcellularLocation>
        <location evidence="2 13">Cell membrane</location>
        <topology evidence="2 13">Multi-pass membrane protein</topology>
    </subcellularLocation>
</comment>
<dbReference type="GO" id="GO:0010045">
    <property type="term" value="P:response to nickel cation"/>
    <property type="evidence" value="ECO:0007669"/>
    <property type="project" value="TreeGrafter"/>
</dbReference>
<protein>
    <recommendedName>
        <fullName evidence="13">Nickel/cobalt efflux system</fullName>
    </recommendedName>
</protein>
<keyword evidence="11 13" id="KW-0472">Membrane</keyword>
<dbReference type="eggNOG" id="COG2215">
    <property type="taxonomic scope" value="Bacteria"/>
</dbReference>
<keyword evidence="8 13" id="KW-1133">Transmembrane helix</keyword>
<dbReference type="GO" id="GO:0046583">
    <property type="term" value="F:monoatomic cation efflux transmembrane transporter activity"/>
    <property type="evidence" value="ECO:0007669"/>
    <property type="project" value="TreeGrafter"/>
</dbReference>
<feature type="transmembrane region" description="Helical" evidence="13">
    <location>
        <begin position="462"/>
        <end position="485"/>
    </location>
</feature>
<dbReference type="KEGG" id="cha:CHAB381_1499"/>
<proteinExistence type="inferred from homology"/>
<evidence type="ECO:0000256" key="4">
    <source>
        <dbReference type="ARBA" id="ARBA00022448"/>
    </source>
</evidence>
<keyword evidence="7 13" id="KW-0812">Transmembrane</keyword>
<keyword evidence="5" id="KW-1003">Cell membrane</keyword>
<comment type="similarity">
    <text evidence="13">Belongs to the NiCoT transporter (TC 2.A.52) family.</text>
</comment>
<evidence type="ECO:0000313" key="16">
    <source>
        <dbReference type="Proteomes" id="UP000002407"/>
    </source>
</evidence>
<feature type="signal peptide" evidence="14">
    <location>
        <begin position="1"/>
        <end position="27"/>
    </location>
</feature>
<dbReference type="GO" id="GO:0005886">
    <property type="term" value="C:plasma membrane"/>
    <property type="evidence" value="ECO:0007669"/>
    <property type="project" value="UniProtKB-SubCell"/>
</dbReference>
<dbReference type="AlphaFoldDB" id="A7I3E3"/>
<feature type="transmembrane region" description="Helical" evidence="13">
    <location>
        <begin position="278"/>
        <end position="302"/>
    </location>
</feature>
<feature type="transmembrane region" description="Helical" evidence="13">
    <location>
        <begin position="424"/>
        <end position="450"/>
    </location>
</feature>
<evidence type="ECO:0000256" key="12">
    <source>
        <dbReference type="ARBA" id="ARBA00023285"/>
    </source>
</evidence>
<feature type="transmembrane region" description="Helical" evidence="13">
    <location>
        <begin position="314"/>
        <end position="335"/>
    </location>
</feature>
<evidence type="ECO:0000256" key="14">
    <source>
        <dbReference type="SAM" id="SignalP"/>
    </source>
</evidence>
<feature type="transmembrane region" description="Helical" evidence="13">
    <location>
        <begin position="237"/>
        <end position="257"/>
    </location>
</feature>
<evidence type="ECO:0000256" key="3">
    <source>
        <dbReference type="ARBA" id="ARBA00022426"/>
    </source>
</evidence>
<dbReference type="PANTHER" id="PTHR40659:SF1">
    <property type="entry name" value="NICKEL_COBALT EFFLUX SYSTEM RCNA"/>
    <property type="match status" value="1"/>
</dbReference>
<name>A7I3E3_CAMHC</name>
<keyword evidence="4 13" id="KW-0813">Transport</keyword>
<evidence type="ECO:0000256" key="5">
    <source>
        <dbReference type="ARBA" id="ARBA00022475"/>
    </source>
</evidence>
<reference evidence="16" key="1">
    <citation type="submission" date="2007-07" db="EMBL/GenBank/DDBJ databases">
        <title>Complete genome sequence of Campylobacter hominis ATCC BAA-381, a commensal isolated from the human gastrointestinal tract.</title>
        <authorList>
            <person name="Fouts D.E."/>
            <person name="Mongodin E.F."/>
            <person name="Puiu D."/>
            <person name="Sebastian Y."/>
            <person name="Miller W.G."/>
            <person name="Mandrell R.E."/>
            <person name="Nelson K.E."/>
        </authorList>
    </citation>
    <scope>NUCLEOTIDE SEQUENCE [LARGE SCALE GENOMIC DNA]</scope>
    <source>
        <strain evidence="16">ATCC BAA-381 / LMG 19568 / NCTC 13146 / CH001A</strain>
    </source>
</reference>
<dbReference type="EMBL" id="CP000776">
    <property type="protein sequence ID" value="ABS51608.1"/>
    <property type="molecule type" value="Genomic_DNA"/>
</dbReference>
<dbReference type="GO" id="GO:0015099">
    <property type="term" value="F:nickel cation transmembrane transporter activity"/>
    <property type="evidence" value="ECO:0007669"/>
    <property type="project" value="UniProtKB-UniRule"/>
</dbReference>
<dbReference type="Pfam" id="PF03824">
    <property type="entry name" value="NicO"/>
    <property type="match status" value="1"/>
</dbReference>
<feature type="transmembrane region" description="Helical" evidence="13">
    <location>
        <begin position="396"/>
        <end position="418"/>
    </location>
</feature>
<gene>
    <name evidence="15" type="ordered locus">CHAB381_1499</name>
</gene>
<evidence type="ECO:0000256" key="11">
    <source>
        <dbReference type="ARBA" id="ARBA00023136"/>
    </source>
</evidence>
<keyword evidence="16" id="KW-1185">Reference proteome</keyword>
<evidence type="ECO:0000256" key="7">
    <source>
        <dbReference type="ARBA" id="ARBA00022692"/>
    </source>
</evidence>
<keyword evidence="14" id="KW-0732">Signal</keyword>
<dbReference type="Proteomes" id="UP000002407">
    <property type="component" value="Chromosome"/>
</dbReference>
<feature type="chain" id="PRO_5002710772" description="Nickel/cobalt efflux system" evidence="14">
    <location>
        <begin position="28"/>
        <end position="490"/>
    </location>
</feature>
<keyword evidence="9" id="KW-0406">Ion transport</keyword>
<dbReference type="GO" id="GO:0006824">
    <property type="term" value="P:cobalt ion transport"/>
    <property type="evidence" value="ECO:0007669"/>
    <property type="project" value="UniProtKB-KW"/>
</dbReference>
<dbReference type="STRING" id="360107.CHAB381_1499"/>
<accession>A7I3E3</accession>
<dbReference type="InterPro" id="IPR011541">
    <property type="entry name" value="Ni/Co_transpt_high_affinity"/>
</dbReference>
<dbReference type="GO" id="GO:0032025">
    <property type="term" value="P:response to cobalt ion"/>
    <property type="evidence" value="ECO:0007669"/>
    <property type="project" value="TreeGrafter"/>
</dbReference>
<evidence type="ECO:0000313" key="15">
    <source>
        <dbReference type="EMBL" id="ABS51608.1"/>
    </source>
</evidence>
<keyword evidence="12" id="KW-0170">Cobalt</keyword>
<evidence type="ECO:0000256" key="8">
    <source>
        <dbReference type="ARBA" id="ARBA00022989"/>
    </source>
</evidence>
<dbReference type="HOGENOM" id="CLU_573339_0_0_7"/>
<comment type="function">
    <text evidence="1">Efflux system for nickel and cobalt.</text>
</comment>